<dbReference type="Gene3D" id="3.30.1370.120">
    <property type="match status" value="1"/>
</dbReference>
<dbReference type="GO" id="GO:0009306">
    <property type="term" value="P:protein secretion"/>
    <property type="evidence" value="ECO:0007669"/>
    <property type="project" value="InterPro"/>
</dbReference>
<evidence type="ECO:0000313" key="10">
    <source>
        <dbReference type="EMBL" id="RDK92656.1"/>
    </source>
</evidence>
<comment type="caution">
    <text evidence="10">The sequence shown here is derived from an EMBL/GenBank/DDBJ whole genome shotgun (WGS) entry which is preliminary data.</text>
</comment>
<protein>
    <submittedName>
        <fullName evidence="10">Protein transport protein HofQ</fullName>
    </submittedName>
</protein>
<evidence type="ECO:0000256" key="3">
    <source>
        <dbReference type="ARBA" id="ARBA00022729"/>
    </source>
</evidence>
<dbReference type="SMART" id="SM00965">
    <property type="entry name" value="STN"/>
    <property type="match status" value="1"/>
</dbReference>
<dbReference type="InterPro" id="IPR011662">
    <property type="entry name" value="Secretin/TonB_short_N"/>
</dbReference>
<dbReference type="InterPro" id="IPR051808">
    <property type="entry name" value="Type_IV_pilus_biogenesis"/>
</dbReference>
<dbReference type="OrthoDB" id="9775455at2"/>
<evidence type="ECO:0000256" key="2">
    <source>
        <dbReference type="ARBA" id="ARBA00022448"/>
    </source>
</evidence>
<feature type="signal peptide" evidence="8">
    <location>
        <begin position="1"/>
        <end position="22"/>
    </location>
</feature>
<evidence type="ECO:0000256" key="5">
    <source>
        <dbReference type="ARBA" id="ARBA00023237"/>
    </source>
</evidence>
<dbReference type="EMBL" id="QRAP01000003">
    <property type="protein sequence ID" value="RDK92656.1"/>
    <property type="molecule type" value="Genomic_DNA"/>
</dbReference>
<dbReference type="PRINTS" id="PR01032">
    <property type="entry name" value="PHAGEIV"/>
</dbReference>
<dbReference type="Proteomes" id="UP000254848">
    <property type="component" value="Unassembled WGS sequence"/>
</dbReference>
<dbReference type="InterPro" id="IPR013355">
    <property type="entry name" value="Pilus_4_PilQ"/>
</dbReference>
<dbReference type="InterPro" id="IPR001775">
    <property type="entry name" value="GspD/PilQ"/>
</dbReference>
<evidence type="ECO:0000256" key="1">
    <source>
        <dbReference type="ARBA" id="ARBA00004370"/>
    </source>
</evidence>
<dbReference type="RefSeq" id="WP_115457858.1">
    <property type="nucleotide sequence ID" value="NZ_QRAP01000003.1"/>
</dbReference>
<dbReference type="PRINTS" id="PR00811">
    <property type="entry name" value="BCTERIALGSPD"/>
</dbReference>
<name>A0A370QTS3_9GAMM</name>
<keyword evidence="5" id="KW-0998">Cell outer membrane</keyword>
<keyword evidence="11" id="KW-1185">Reference proteome</keyword>
<dbReference type="GO" id="GO:0009279">
    <property type="term" value="C:cell outer membrane"/>
    <property type="evidence" value="ECO:0007669"/>
    <property type="project" value="UniProtKB-SubCell"/>
</dbReference>
<comment type="subcellular location">
    <subcellularLocation>
        <location evidence="7">Cell outer membrane</location>
    </subcellularLocation>
    <subcellularLocation>
        <location evidence="1">Membrane</location>
    </subcellularLocation>
</comment>
<feature type="chain" id="PRO_5016786203" evidence="8">
    <location>
        <begin position="23"/>
        <end position="428"/>
    </location>
</feature>
<dbReference type="Pfam" id="PF03958">
    <property type="entry name" value="Secretin_N"/>
    <property type="match status" value="1"/>
</dbReference>
<dbReference type="InterPro" id="IPR038591">
    <property type="entry name" value="NolW-like_sf"/>
</dbReference>
<keyword evidence="3 8" id="KW-0732">Signal</keyword>
<evidence type="ECO:0000256" key="6">
    <source>
        <dbReference type="RuleBase" id="RU004003"/>
    </source>
</evidence>
<comment type="similarity">
    <text evidence="6">Belongs to the bacterial secretin family.</text>
</comment>
<keyword evidence="2 7" id="KW-0813">Transport</keyword>
<dbReference type="InterPro" id="IPR004846">
    <property type="entry name" value="T2SS/T3SS_dom"/>
</dbReference>
<dbReference type="InterPro" id="IPR005644">
    <property type="entry name" value="NolW-like"/>
</dbReference>
<keyword evidence="4" id="KW-0472">Membrane</keyword>
<dbReference type="AlphaFoldDB" id="A0A370QTS3"/>
<dbReference type="Gene3D" id="3.30.1370.130">
    <property type="match status" value="1"/>
</dbReference>
<dbReference type="PANTHER" id="PTHR30604:SF1">
    <property type="entry name" value="DNA UTILIZATION PROTEIN HOFQ"/>
    <property type="match status" value="1"/>
</dbReference>
<evidence type="ECO:0000259" key="9">
    <source>
        <dbReference type="SMART" id="SM00965"/>
    </source>
</evidence>
<evidence type="ECO:0000256" key="8">
    <source>
        <dbReference type="SAM" id="SignalP"/>
    </source>
</evidence>
<reference evidence="10 11" key="1">
    <citation type="submission" date="2018-07" db="EMBL/GenBank/DDBJ databases">
        <title>Genomic Encyclopedia of Type Strains, Phase IV (KMG-IV): sequencing the most valuable type-strain genomes for metagenomic binning, comparative biology and taxonomic classification.</title>
        <authorList>
            <person name="Goeker M."/>
        </authorList>
    </citation>
    <scope>NUCLEOTIDE SEQUENCE [LARGE SCALE GENOMIC DNA]</scope>
    <source>
        <strain evidence="10 11">DSM 103736</strain>
    </source>
</reference>
<dbReference type="NCBIfam" id="TIGR02515">
    <property type="entry name" value="IV_pilus_PilQ"/>
    <property type="match status" value="1"/>
</dbReference>
<dbReference type="Pfam" id="PF00263">
    <property type="entry name" value="Secretin"/>
    <property type="match status" value="1"/>
</dbReference>
<proteinExistence type="inferred from homology"/>
<evidence type="ECO:0000313" key="11">
    <source>
        <dbReference type="Proteomes" id="UP000254848"/>
    </source>
</evidence>
<accession>A0A370QTS3</accession>
<feature type="domain" description="Secretin/TonB short N-terminal" evidence="9">
    <location>
        <begin position="55"/>
        <end position="103"/>
    </location>
</feature>
<evidence type="ECO:0000256" key="4">
    <source>
        <dbReference type="ARBA" id="ARBA00023136"/>
    </source>
</evidence>
<organism evidence="10 11">
    <name type="scientific">Enterobacillus tribolii</name>
    <dbReference type="NCBI Taxonomy" id="1487935"/>
    <lineage>
        <taxon>Bacteria</taxon>
        <taxon>Pseudomonadati</taxon>
        <taxon>Pseudomonadota</taxon>
        <taxon>Gammaproteobacteria</taxon>
        <taxon>Enterobacterales</taxon>
        <taxon>Hafniaceae</taxon>
        <taxon>Enterobacillus</taxon>
    </lineage>
</organism>
<evidence type="ECO:0000256" key="7">
    <source>
        <dbReference type="RuleBase" id="RU004004"/>
    </source>
</evidence>
<dbReference type="PANTHER" id="PTHR30604">
    <property type="entry name" value="PROTEIN TRANSPORT PROTEIN HOFQ"/>
    <property type="match status" value="1"/>
</dbReference>
<gene>
    <name evidence="10" type="ORF">C8D90_10346</name>
</gene>
<sequence length="428" mass="47022">MPWRIIFCWLILGLFPFCSAFAAGKARDASLPVTLVFHEAPLSGVLQALADFRRLNLMVSDEVQGKTTLRLVGVPWEQALQAIARQHDLAVERQNGILFVQSAARVDSRRAARRQPAASGVLKQLRVMLQQAEAEEVAKSLLQQKGGLLSERGSVSADGRTNMLLVSDEPRQLAAIEAWLKEVDQTVPQVQLRAHIITINRESLRELGVRWGVRPDDDGSSDGRFRVNQFSMGIPLDGKSLSGGFQIARIGGNILELELAALEQQDKVEIIASPHLMTENLQTASIKQGTEIPYEVSSGASGATAIEFKEAVLGMEVTPRVVGSDRITLALQISQNMPGRTLKQQEGEVLAIDKQEIRTRVTVRNGETVVLGGIFQQQKERGNSAVPGLGRLPGLGALFRDERNRQQRRELVIFITPELVQARKVPSS</sequence>